<reference evidence="1 2" key="1">
    <citation type="submission" date="2020-02" db="EMBL/GenBank/DDBJ databases">
        <title>Draft genome sequence of Lactococcus sp. Hs30E4-3.</title>
        <authorList>
            <person name="Noda S."/>
            <person name="Yuki M."/>
            <person name="Ohkuma M."/>
        </authorList>
    </citation>
    <scope>NUCLEOTIDE SEQUENCE [LARGE SCALE GENOMIC DNA]</scope>
    <source>
        <strain evidence="1 2">Hs30E4-3</strain>
    </source>
</reference>
<accession>A0A6A0BFL1</accession>
<evidence type="ECO:0000313" key="1">
    <source>
        <dbReference type="EMBL" id="GFH43495.1"/>
    </source>
</evidence>
<name>A0A6A0BFL1_9LACT</name>
<dbReference type="AlphaFoldDB" id="A0A6A0BFL1"/>
<sequence>MKKENLVEFLSSIIEEDAIISRLYNLFHVKYGYEIQELDVLVQYGVRNSNFIIENIDNSDVTYDKVEWREDNNFQEIVIIEQSDFIKLLFSENPEIPKDFVQFLD</sequence>
<protein>
    <submittedName>
        <fullName evidence="1">Uncharacterized protein</fullName>
    </submittedName>
</protein>
<proteinExistence type="predicted"/>
<gene>
    <name evidence="1" type="ORF">Hs30E_20650</name>
</gene>
<dbReference type="RefSeq" id="WP_172209959.1">
    <property type="nucleotide sequence ID" value="NZ_BLLI01000127.1"/>
</dbReference>
<keyword evidence="2" id="KW-1185">Reference proteome</keyword>
<dbReference type="EMBL" id="BLLI01000127">
    <property type="protein sequence ID" value="GFH43495.1"/>
    <property type="molecule type" value="Genomic_DNA"/>
</dbReference>
<dbReference type="Proteomes" id="UP000480303">
    <property type="component" value="Unassembled WGS sequence"/>
</dbReference>
<comment type="caution">
    <text evidence="1">The sequence shown here is derived from an EMBL/GenBank/DDBJ whole genome shotgun (WGS) entry which is preliminary data.</text>
</comment>
<organism evidence="1 2">
    <name type="scientific">Pseudolactococcus hodotermopsidis</name>
    <dbReference type="NCBI Taxonomy" id="2709157"/>
    <lineage>
        <taxon>Bacteria</taxon>
        <taxon>Bacillati</taxon>
        <taxon>Bacillota</taxon>
        <taxon>Bacilli</taxon>
        <taxon>Lactobacillales</taxon>
        <taxon>Streptococcaceae</taxon>
        <taxon>Pseudolactococcus</taxon>
    </lineage>
</organism>
<evidence type="ECO:0000313" key="2">
    <source>
        <dbReference type="Proteomes" id="UP000480303"/>
    </source>
</evidence>